<protein>
    <submittedName>
        <fullName evidence="1">Uncharacterized protein</fullName>
    </submittedName>
</protein>
<evidence type="ECO:0000313" key="2">
    <source>
        <dbReference type="Proteomes" id="UP001163321"/>
    </source>
</evidence>
<sequence>MAPSRRRRLRRPHGRIASNGRASNHTTFCSGPLRSIGENTVVDISEDDVNATVTRPSSKKQSNKNKRNNARKKRPRESVILLKEDKRGKQLETLLDELESQVQEQCDELVAAAKRRAEELEMELKMQLLILPEAVRQMPWKTFVEDFGGDLDNAIYSLSQSRKFPSYTRPCMDQNDIVAASPCSIADLDESDQNDEDDHDRDLRSLARFTTPLDRRRAGTVPSTISRTARKGETTYSVRGSPIIPNTVAKAPVGSLVAVFEKSLEPTTCLQLDSDRLIDLSRPEELSVESRGEATSKLKALQAKVGQLLRQINPCSS</sequence>
<gene>
    <name evidence="1" type="ORF">PsorP6_008692</name>
</gene>
<dbReference type="EMBL" id="CM047584">
    <property type="protein sequence ID" value="KAI9911930.1"/>
    <property type="molecule type" value="Genomic_DNA"/>
</dbReference>
<accession>A0ACC0W177</accession>
<dbReference type="Proteomes" id="UP001163321">
    <property type="component" value="Chromosome 5"/>
</dbReference>
<evidence type="ECO:0000313" key="1">
    <source>
        <dbReference type="EMBL" id="KAI9911930.1"/>
    </source>
</evidence>
<comment type="caution">
    <text evidence="1">The sequence shown here is derived from an EMBL/GenBank/DDBJ whole genome shotgun (WGS) entry which is preliminary data.</text>
</comment>
<reference evidence="1 2" key="1">
    <citation type="journal article" date="2022" name="bioRxiv">
        <title>The genome of the oomycete Peronosclerospora sorghi, a cosmopolitan pathogen of maize and sorghum, is inflated with dispersed pseudogenes.</title>
        <authorList>
            <person name="Fletcher K."/>
            <person name="Martin F."/>
            <person name="Isakeit T."/>
            <person name="Cavanaugh K."/>
            <person name="Magill C."/>
            <person name="Michelmore R."/>
        </authorList>
    </citation>
    <scope>NUCLEOTIDE SEQUENCE [LARGE SCALE GENOMIC DNA]</scope>
    <source>
        <strain evidence="1">P6</strain>
    </source>
</reference>
<organism evidence="1 2">
    <name type="scientific">Peronosclerospora sorghi</name>
    <dbReference type="NCBI Taxonomy" id="230839"/>
    <lineage>
        <taxon>Eukaryota</taxon>
        <taxon>Sar</taxon>
        <taxon>Stramenopiles</taxon>
        <taxon>Oomycota</taxon>
        <taxon>Peronosporomycetes</taxon>
        <taxon>Peronosporales</taxon>
        <taxon>Peronosporaceae</taxon>
        <taxon>Peronosclerospora</taxon>
    </lineage>
</organism>
<keyword evidence="2" id="KW-1185">Reference proteome</keyword>
<proteinExistence type="predicted"/>
<name>A0ACC0W177_9STRA</name>